<dbReference type="PANTHER" id="PTHR43639">
    <property type="entry name" value="OXIDOREDUCTASE, SHORT-CHAIN DEHYDROGENASE/REDUCTASE FAMILY (AFU_ORTHOLOGUE AFUA_5G02870)"/>
    <property type="match status" value="1"/>
</dbReference>
<evidence type="ECO:0000256" key="3">
    <source>
        <dbReference type="ARBA" id="ARBA00022857"/>
    </source>
</evidence>
<dbReference type="PRINTS" id="PR00081">
    <property type="entry name" value="GDHRDH"/>
</dbReference>
<dbReference type="eggNOG" id="COG1028">
    <property type="taxonomic scope" value="Bacteria"/>
</dbReference>
<comment type="catalytic activity">
    <reaction evidence="11">
        <text>7,8-dihydromonapterin + NADPH + H(+) = 5,6,7,8-tetrahydromonapterin + NADP(+)</text>
        <dbReference type="Rhea" id="RHEA:34847"/>
        <dbReference type="ChEBI" id="CHEBI:15378"/>
        <dbReference type="ChEBI" id="CHEBI:57783"/>
        <dbReference type="ChEBI" id="CHEBI:58349"/>
        <dbReference type="ChEBI" id="CHEBI:71175"/>
        <dbReference type="ChEBI" id="CHEBI:71177"/>
        <dbReference type="EC" id="1.5.1.50"/>
    </reaction>
</comment>
<dbReference type="EMBL" id="CP000447">
    <property type="protein sequence ID" value="ABI72997.1"/>
    <property type="molecule type" value="Genomic_DNA"/>
</dbReference>
<dbReference type="KEGG" id="sfr:Sfri_3161"/>
<evidence type="ECO:0000256" key="6">
    <source>
        <dbReference type="ARBA" id="ARBA00038212"/>
    </source>
</evidence>
<dbReference type="HOGENOM" id="CLU_010194_1_3_6"/>
<keyword evidence="3" id="KW-0521">NADP</keyword>
<keyword evidence="4" id="KW-0560">Oxidoreductase</keyword>
<dbReference type="InterPro" id="IPR036291">
    <property type="entry name" value="NAD(P)-bd_dom_sf"/>
</dbReference>
<dbReference type="PANTHER" id="PTHR43639:SF6">
    <property type="entry name" value="DIHYDROMONAPTERIN REDUCTASE"/>
    <property type="match status" value="1"/>
</dbReference>
<comment type="catalytic activity">
    <reaction evidence="10">
        <text>(6S)-5,6,7,8-tetrahydrofolate + NADP(+) = 7,8-dihydrofolate + NADPH + H(+)</text>
        <dbReference type="Rhea" id="RHEA:15009"/>
        <dbReference type="ChEBI" id="CHEBI:15378"/>
        <dbReference type="ChEBI" id="CHEBI:57451"/>
        <dbReference type="ChEBI" id="CHEBI:57453"/>
        <dbReference type="ChEBI" id="CHEBI:57783"/>
        <dbReference type="ChEBI" id="CHEBI:58349"/>
        <dbReference type="EC" id="1.5.1.3"/>
    </reaction>
</comment>
<protein>
    <recommendedName>
        <fullName evidence="8">Dihydromonapterin reductase</fullName>
        <ecNumber evidence="1">1.5.1.3</ecNumber>
        <ecNumber evidence="7">1.5.1.50</ecNumber>
    </recommendedName>
    <alternativeName>
        <fullName evidence="9">Dihydrofolate reductase</fullName>
    </alternativeName>
</protein>
<evidence type="ECO:0000256" key="2">
    <source>
        <dbReference type="ARBA" id="ARBA00022563"/>
    </source>
</evidence>
<dbReference type="PROSITE" id="PS00061">
    <property type="entry name" value="ADH_SHORT"/>
    <property type="match status" value="1"/>
</dbReference>
<keyword evidence="2" id="KW-0554">One-carbon metabolism</keyword>
<name>Q07YB7_SHEFN</name>
<comment type="similarity">
    <text evidence="6">Belongs to the short-chain dehydrogenases/reductases (SDR) family. FolM subfamily.</text>
</comment>
<dbReference type="SUPFAM" id="SSF51735">
    <property type="entry name" value="NAD(P)-binding Rossmann-fold domains"/>
    <property type="match status" value="1"/>
</dbReference>
<evidence type="ECO:0000256" key="9">
    <source>
        <dbReference type="ARBA" id="ARBA00042299"/>
    </source>
</evidence>
<comment type="function">
    <text evidence="5">Catalyzes the reduction of dihydromonapterin to tetrahydromonapterin. Also has lower activity with dihydrofolate.</text>
</comment>
<dbReference type="Proteomes" id="UP000000684">
    <property type="component" value="Chromosome"/>
</dbReference>
<evidence type="ECO:0000256" key="11">
    <source>
        <dbReference type="ARBA" id="ARBA00049376"/>
    </source>
</evidence>
<dbReference type="GO" id="GO:0004146">
    <property type="term" value="F:dihydrofolate reductase activity"/>
    <property type="evidence" value="ECO:0007669"/>
    <property type="project" value="UniProtKB-EC"/>
</dbReference>
<proteinExistence type="inferred from homology"/>
<dbReference type="InterPro" id="IPR020904">
    <property type="entry name" value="Sc_DH/Rdtase_CS"/>
</dbReference>
<evidence type="ECO:0000256" key="1">
    <source>
        <dbReference type="ARBA" id="ARBA00012856"/>
    </source>
</evidence>
<evidence type="ECO:0000256" key="8">
    <source>
        <dbReference type="ARBA" id="ARBA00039631"/>
    </source>
</evidence>
<dbReference type="NCBIfam" id="NF005066">
    <property type="entry name" value="PRK06483.1"/>
    <property type="match status" value="1"/>
</dbReference>
<reference evidence="12 13" key="1">
    <citation type="submission" date="2006-08" db="EMBL/GenBank/DDBJ databases">
        <title>Complete sequence of Shewanella frigidimarina NCIMB 400.</title>
        <authorList>
            <consortium name="US DOE Joint Genome Institute"/>
            <person name="Copeland A."/>
            <person name="Lucas S."/>
            <person name="Lapidus A."/>
            <person name="Barry K."/>
            <person name="Detter J.C."/>
            <person name="Glavina del Rio T."/>
            <person name="Hammon N."/>
            <person name="Israni S."/>
            <person name="Dalin E."/>
            <person name="Tice H."/>
            <person name="Pitluck S."/>
            <person name="Fredrickson J.K."/>
            <person name="Kolker E."/>
            <person name="McCuel L.A."/>
            <person name="DiChristina T."/>
            <person name="Nealson K.H."/>
            <person name="Newman D."/>
            <person name="Tiedje J.M."/>
            <person name="Zhou J."/>
            <person name="Romine M.F."/>
            <person name="Culley D.E."/>
            <person name="Serres M."/>
            <person name="Chertkov O."/>
            <person name="Brettin T."/>
            <person name="Bruce D."/>
            <person name="Han C."/>
            <person name="Tapia R."/>
            <person name="Gilna P."/>
            <person name="Schmutz J."/>
            <person name="Larimer F."/>
            <person name="Land M."/>
            <person name="Hauser L."/>
            <person name="Kyrpides N."/>
            <person name="Mikhailova N."/>
            <person name="Richardson P."/>
        </authorList>
    </citation>
    <scope>NUCLEOTIDE SEQUENCE [LARGE SCALE GENOMIC DNA]</scope>
    <source>
        <strain evidence="12 13">NCIMB 400</strain>
    </source>
</reference>
<gene>
    <name evidence="12" type="ordered locus">Sfri_3161</name>
</gene>
<dbReference type="Pfam" id="PF00106">
    <property type="entry name" value="adh_short"/>
    <property type="match status" value="1"/>
</dbReference>
<dbReference type="EC" id="1.5.1.3" evidence="1"/>
<keyword evidence="13" id="KW-1185">Reference proteome</keyword>
<organism evidence="12 13">
    <name type="scientific">Shewanella frigidimarina (strain NCIMB 400)</name>
    <dbReference type="NCBI Taxonomy" id="318167"/>
    <lineage>
        <taxon>Bacteria</taxon>
        <taxon>Pseudomonadati</taxon>
        <taxon>Pseudomonadota</taxon>
        <taxon>Gammaproteobacteria</taxon>
        <taxon>Alteromonadales</taxon>
        <taxon>Shewanellaceae</taxon>
        <taxon>Shewanella</taxon>
    </lineage>
</organism>
<dbReference type="STRING" id="318167.Sfri_3161"/>
<dbReference type="GO" id="GO:0006730">
    <property type="term" value="P:one-carbon metabolic process"/>
    <property type="evidence" value="ECO:0007669"/>
    <property type="project" value="UniProtKB-KW"/>
</dbReference>
<dbReference type="InterPro" id="IPR002347">
    <property type="entry name" value="SDR_fam"/>
</dbReference>
<dbReference type="EC" id="1.5.1.50" evidence="7"/>
<evidence type="ECO:0000313" key="13">
    <source>
        <dbReference type="Proteomes" id="UP000000684"/>
    </source>
</evidence>
<dbReference type="AlphaFoldDB" id="Q07YB7"/>
<evidence type="ECO:0000256" key="5">
    <source>
        <dbReference type="ARBA" id="ARBA00037508"/>
    </source>
</evidence>
<dbReference type="Gene3D" id="3.40.50.720">
    <property type="entry name" value="NAD(P)-binding Rossmann-like Domain"/>
    <property type="match status" value="1"/>
</dbReference>
<sequence>MYLSLNKESIMERTILITGVGKRIGYALAKYYLAQGHHVIGTYRTHYDSIEQLGKLGASLHSCDLTDPASIDGLIIHINEHHARVDTIIHNASDWLPDNSGLSPADTMMRMMQIHVSAPYQINLALAPLLISAAKSNDDSIGASNIIHITDYVAEKGSKKHIAYAASKAALHNMTLSFASLLAPHVKVNSIAPAMILFNEDDGETYKAKALAKAILPKEAGNAEIIVLVDYLHTSHYVTGRSYAVDGGRHLK</sequence>
<evidence type="ECO:0000256" key="10">
    <source>
        <dbReference type="ARBA" id="ARBA00048873"/>
    </source>
</evidence>
<accession>Q07YB7</accession>
<evidence type="ECO:0000256" key="7">
    <source>
        <dbReference type="ARBA" id="ARBA00039145"/>
    </source>
</evidence>
<evidence type="ECO:0000256" key="4">
    <source>
        <dbReference type="ARBA" id="ARBA00023002"/>
    </source>
</evidence>
<evidence type="ECO:0000313" key="12">
    <source>
        <dbReference type="EMBL" id="ABI72997.1"/>
    </source>
</evidence>